<evidence type="ECO:0000313" key="4">
    <source>
        <dbReference type="EMBL" id="CAJ1917925.1"/>
    </source>
</evidence>
<dbReference type="Proteomes" id="UP001295423">
    <property type="component" value="Unassembled WGS sequence"/>
</dbReference>
<gene>
    <name evidence="4" type="ORF">CYCCA115_LOCUS797</name>
</gene>
<dbReference type="PANTHER" id="PTHR12203">
    <property type="entry name" value="KDEL LYS-ASP-GLU-LEU CONTAINING - RELATED"/>
    <property type="match status" value="1"/>
</dbReference>
<keyword evidence="2" id="KW-0808">Transferase</keyword>
<organism evidence="4 5">
    <name type="scientific">Cylindrotheca closterium</name>
    <dbReference type="NCBI Taxonomy" id="2856"/>
    <lineage>
        <taxon>Eukaryota</taxon>
        <taxon>Sar</taxon>
        <taxon>Stramenopiles</taxon>
        <taxon>Ochrophyta</taxon>
        <taxon>Bacillariophyta</taxon>
        <taxon>Bacillariophyceae</taxon>
        <taxon>Bacillariophycidae</taxon>
        <taxon>Bacillariales</taxon>
        <taxon>Bacillariaceae</taxon>
        <taxon>Cylindrotheca</taxon>
    </lineage>
</organism>
<feature type="domain" description="Glycosyl transferase CAP10" evidence="3">
    <location>
        <begin position="129"/>
        <end position="295"/>
    </location>
</feature>
<proteinExistence type="inferred from homology"/>
<accession>A0AAD2FBB2</accession>
<reference evidence="4" key="1">
    <citation type="submission" date="2023-08" db="EMBL/GenBank/DDBJ databases">
        <authorList>
            <person name="Audoor S."/>
            <person name="Bilcke G."/>
        </authorList>
    </citation>
    <scope>NUCLEOTIDE SEQUENCE</scope>
</reference>
<evidence type="ECO:0000313" key="5">
    <source>
        <dbReference type="Proteomes" id="UP001295423"/>
    </source>
</evidence>
<dbReference type="PANTHER" id="PTHR12203:SF35">
    <property type="entry name" value="PROTEIN O-GLUCOSYLTRANSFERASE 1"/>
    <property type="match status" value="1"/>
</dbReference>
<comment type="caution">
    <text evidence="4">The sequence shown here is derived from an EMBL/GenBank/DDBJ whole genome shotgun (WGS) entry which is preliminary data.</text>
</comment>
<evidence type="ECO:0000259" key="3">
    <source>
        <dbReference type="Pfam" id="PF05686"/>
    </source>
</evidence>
<dbReference type="InterPro" id="IPR006598">
    <property type="entry name" value="CAP10"/>
</dbReference>
<name>A0AAD2FBB2_9STRA</name>
<comment type="similarity">
    <text evidence="1">Belongs to the glycosyltransferase 90 family.</text>
</comment>
<evidence type="ECO:0000256" key="2">
    <source>
        <dbReference type="ARBA" id="ARBA00022679"/>
    </source>
</evidence>
<dbReference type="Pfam" id="PF05686">
    <property type="entry name" value="Glyco_transf_90"/>
    <property type="match status" value="1"/>
</dbReference>
<dbReference type="EMBL" id="CAKOGP040000001">
    <property type="protein sequence ID" value="CAJ1917925.1"/>
    <property type="molecule type" value="Genomic_DNA"/>
</dbReference>
<protein>
    <recommendedName>
        <fullName evidence="3">Glycosyl transferase CAP10 domain-containing protein</fullName>
    </recommendedName>
</protein>
<sequence length="307" mass="35332">MSYEDTMSKVNPYKSGMFQNLFTSYQAFPALITVTQDSTPRLMIPDKSYQQVKNGNGKRLKMVIPSFQRALAIQLHSHQNDFPALTNALTKVGTFPLGMDLRDYRGCLDPRISYNESAPDYEVKTALERNMPLFTVCRSFDCSYSFPIPNYGDYQVMKMADKMGWDKQQETWNAQFPWDQKLSKVYWRGGMKGARVEFLDRVKTAVKDGNSTYLDVKEAGCPKNADPDFCSPKEPLDSSMKYKAVCDIDGNSWSARFPRLLCYNSAVIKVTLEEDYEEYFMADLQPNVHFIPASLDNFTYMAEYYMK</sequence>
<dbReference type="GO" id="GO:0016740">
    <property type="term" value="F:transferase activity"/>
    <property type="evidence" value="ECO:0007669"/>
    <property type="project" value="UniProtKB-KW"/>
</dbReference>
<dbReference type="InterPro" id="IPR051091">
    <property type="entry name" value="O-Glucosyltr/Glycosyltrsf_90"/>
</dbReference>
<evidence type="ECO:0000256" key="1">
    <source>
        <dbReference type="ARBA" id="ARBA00010118"/>
    </source>
</evidence>
<dbReference type="AlphaFoldDB" id="A0AAD2FBB2"/>
<keyword evidence="5" id="KW-1185">Reference proteome</keyword>